<reference evidence="1" key="1">
    <citation type="submission" date="2022-10" db="EMBL/GenBank/DDBJ databases">
        <title>Tapping the CABI collections for fungal endophytes: first genome assemblies for Collariella, Neodidymelliopsis, Ascochyta clinopodiicola, Didymella pomorum, Didymosphaeria variabile, Neocosmospora piperis and Neocucurbitaria cava.</title>
        <authorList>
            <person name="Hill R."/>
        </authorList>
    </citation>
    <scope>NUCLEOTIDE SEQUENCE</scope>
    <source>
        <strain evidence="1">IMI 355091</strain>
    </source>
</reference>
<dbReference type="Proteomes" id="UP001140510">
    <property type="component" value="Unassembled WGS sequence"/>
</dbReference>
<organism evidence="1 2">
    <name type="scientific">Didymella pomorum</name>
    <dbReference type="NCBI Taxonomy" id="749634"/>
    <lineage>
        <taxon>Eukaryota</taxon>
        <taxon>Fungi</taxon>
        <taxon>Dikarya</taxon>
        <taxon>Ascomycota</taxon>
        <taxon>Pezizomycotina</taxon>
        <taxon>Dothideomycetes</taxon>
        <taxon>Pleosporomycetidae</taxon>
        <taxon>Pleosporales</taxon>
        <taxon>Pleosporineae</taxon>
        <taxon>Didymellaceae</taxon>
        <taxon>Didymella</taxon>
    </lineage>
</organism>
<dbReference type="AlphaFoldDB" id="A0A9W9D2R5"/>
<accession>A0A9W9D2R5</accession>
<proteinExistence type="predicted"/>
<protein>
    <submittedName>
        <fullName evidence="1">Uncharacterized protein</fullName>
    </submittedName>
</protein>
<keyword evidence="2" id="KW-1185">Reference proteome</keyword>
<evidence type="ECO:0000313" key="2">
    <source>
        <dbReference type="Proteomes" id="UP001140510"/>
    </source>
</evidence>
<evidence type="ECO:0000313" key="1">
    <source>
        <dbReference type="EMBL" id="KAJ4398428.1"/>
    </source>
</evidence>
<comment type="caution">
    <text evidence="1">The sequence shown here is derived from an EMBL/GenBank/DDBJ whole genome shotgun (WGS) entry which is preliminary data.</text>
</comment>
<sequence length="101" mass="11951">MLFKLRRPRRKYARMVHHLDFALECYLNTNKTEIIYFDRTHAWTFVFSANEGVKTPEPNRLDFIDASFIAKSTKVWDDFKNLGTFSLNFNASKELPGSYSY</sequence>
<name>A0A9W9D2R5_9PLEO</name>
<dbReference type="EMBL" id="JAPEVA010000130">
    <property type="protein sequence ID" value="KAJ4398428.1"/>
    <property type="molecule type" value="Genomic_DNA"/>
</dbReference>
<gene>
    <name evidence="1" type="ORF">N0V91_010199</name>
</gene>